<dbReference type="Gene3D" id="3.30.420.10">
    <property type="entry name" value="Ribonuclease H-like superfamily/Ribonuclease H"/>
    <property type="match status" value="1"/>
</dbReference>
<reference evidence="1 2" key="1">
    <citation type="submission" date="2020-05" db="EMBL/GenBank/DDBJ databases">
        <title>Identification and distribution of gene clusters putatively required for synthesis of sphingolipid metabolism inhibitors in phylogenetically diverse species of the filamentous fungus Fusarium.</title>
        <authorList>
            <person name="Kim H.-S."/>
            <person name="Busman M."/>
            <person name="Brown D.W."/>
            <person name="Divon H."/>
            <person name="Uhlig S."/>
            <person name="Proctor R.H."/>
        </authorList>
    </citation>
    <scope>NUCLEOTIDE SEQUENCE [LARGE SCALE GENOMIC DNA]</scope>
    <source>
        <strain evidence="1 2">NRRL 20693</strain>
    </source>
</reference>
<dbReference type="EMBL" id="JAAGWQ010000101">
    <property type="protein sequence ID" value="KAF5667454.1"/>
    <property type="molecule type" value="Genomic_DNA"/>
</dbReference>
<name>A0A8H5TE60_FUSHE</name>
<comment type="caution">
    <text evidence="1">The sequence shown here is derived from an EMBL/GenBank/DDBJ whole genome shotgun (WGS) entry which is preliminary data.</text>
</comment>
<sequence>MNSTPSTIETLSQGNGASKMNIVSVDQLKGFLQDLDGLSNKPTSIFVDASGIGQNALTDLQVGVPSTNTLYIVNLVRLGTTALSKVDESYPSLRAILESGKIWKAGFDIRDLSRLLYNQFNLSLGGIYDLQLMELASRDDGKSKKFLAGFAKCVDQDIPGSNDAKLRWLTPSISTNMHMFNSLGHVTRHSMRRVELFSVLWAIYRHKLARAYQAFWLASARGESEQRVIDSKKKRVEQKDQHLGPMCWWDLEQLEAATDNWNDEIYMESQTGDYKLDEDAEWVPTRR</sequence>
<keyword evidence="1" id="KW-0540">Nuclease</keyword>
<dbReference type="Proteomes" id="UP000567885">
    <property type="component" value="Unassembled WGS sequence"/>
</dbReference>
<dbReference type="OrthoDB" id="428177at2759"/>
<dbReference type="GO" id="GO:0003676">
    <property type="term" value="F:nucleic acid binding"/>
    <property type="evidence" value="ECO:0007669"/>
    <property type="project" value="InterPro"/>
</dbReference>
<evidence type="ECO:0000313" key="2">
    <source>
        <dbReference type="Proteomes" id="UP000567885"/>
    </source>
</evidence>
<dbReference type="InterPro" id="IPR036397">
    <property type="entry name" value="RNaseH_sf"/>
</dbReference>
<proteinExistence type="predicted"/>
<keyword evidence="2" id="KW-1185">Reference proteome</keyword>
<dbReference type="AlphaFoldDB" id="A0A8H5TE60"/>
<dbReference type="GO" id="GO:0004527">
    <property type="term" value="F:exonuclease activity"/>
    <property type="evidence" value="ECO:0007669"/>
    <property type="project" value="UniProtKB-KW"/>
</dbReference>
<keyword evidence="1" id="KW-0378">Hydrolase</keyword>
<organism evidence="1 2">
    <name type="scientific">Fusarium heterosporum</name>
    <dbReference type="NCBI Taxonomy" id="42747"/>
    <lineage>
        <taxon>Eukaryota</taxon>
        <taxon>Fungi</taxon>
        <taxon>Dikarya</taxon>
        <taxon>Ascomycota</taxon>
        <taxon>Pezizomycotina</taxon>
        <taxon>Sordariomycetes</taxon>
        <taxon>Hypocreomycetidae</taxon>
        <taxon>Hypocreales</taxon>
        <taxon>Nectriaceae</taxon>
        <taxon>Fusarium</taxon>
        <taxon>Fusarium heterosporum species complex</taxon>
    </lineage>
</organism>
<dbReference type="PANTHER" id="PTHR43040:SF1">
    <property type="entry name" value="RIBONUCLEASE D"/>
    <property type="match status" value="1"/>
</dbReference>
<dbReference type="InterPro" id="IPR012337">
    <property type="entry name" value="RNaseH-like_sf"/>
</dbReference>
<evidence type="ECO:0000313" key="1">
    <source>
        <dbReference type="EMBL" id="KAF5667454.1"/>
    </source>
</evidence>
<accession>A0A8H5TE60</accession>
<gene>
    <name evidence="1" type="ORF">FHETE_5723</name>
</gene>
<keyword evidence="1" id="KW-0269">Exonuclease</keyword>
<protein>
    <submittedName>
        <fullName evidence="1">3' 5' exonuclease</fullName>
    </submittedName>
</protein>
<dbReference type="PANTHER" id="PTHR43040">
    <property type="entry name" value="RIBONUCLEASE D"/>
    <property type="match status" value="1"/>
</dbReference>
<dbReference type="SUPFAM" id="SSF53098">
    <property type="entry name" value="Ribonuclease H-like"/>
    <property type="match status" value="1"/>
</dbReference>